<dbReference type="GO" id="GO:0016787">
    <property type="term" value="F:hydrolase activity"/>
    <property type="evidence" value="ECO:0007669"/>
    <property type="project" value="UniProtKB-KW"/>
</dbReference>
<dbReference type="RefSeq" id="WP_066957566.1">
    <property type="nucleotide sequence ID" value="NZ_BCNX01000007.1"/>
</dbReference>
<accession>A0A1G8ZAP4</accession>
<dbReference type="InterPro" id="IPR029058">
    <property type="entry name" value="AB_hydrolase_fold"/>
</dbReference>
<evidence type="ECO:0000259" key="1">
    <source>
        <dbReference type="Pfam" id="PF12697"/>
    </source>
</evidence>
<dbReference type="SUPFAM" id="SSF53474">
    <property type="entry name" value="alpha/beta-Hydrolases"/>
    <property type="match status" value="1"/>
</dbReference>
<dbReference type="OrthoDB" id="108590at2157"/>
<name>A0A1G8ZAP4_9EURY</name>
<dbReference type="PANTHER" id="PTHR37946">
    <property type="entry name" value="SLL1969 PROTEIN"/>
    <property type="match status" value="1"/>
</dbReference>
<dbReference type="Proteomes" id="UP000326500">
    <property type="component" value="Unassembled WGS sequence"/>
</dbReference>
<evidence type="ECO:0000313" key="2">
    <source>
        <dbReference type="EMBL" id="SDK12131.1"/>
    </source>
</evidence>
<feature type="domain" description="AB hydrolase-1" evidence="1">
    <location>
        <begin position="8"/>
        <end position="225"/>
    </location>
</feature>
<protein>
    <submittedName>
        <fullName evidence="2">Alpha/beta hydrolase family protein</fullName>
    </submittedName>
</protein>
<organism evidence="2 3">
    <name type="scientific">Methanoculleus thermophilus</name>
    <dbReference type="NCBI Taxonomy" id="2200"/>
    <lineage>
        <taxon>Archaea</taxon>
        <taxon>Methanobacteriati</taxon>
        <taxon>Methanobacteriota</taxon>
        <taxon>Stenosarchaea group</taxon>
        <taxon>Methanomicrobia</taxon>
        <taxon>Methanomicrobiales</taxon>
        <taxon>Methanomicrobiaceae</taxon>
        <taxon>Methanoculleus</taxon>
    </lineage>
</organism>
<dbReference type="PANTHER" id="PTHR37946:SF1">
    <property type="entry name" value="SLL1969 PROTEIN"/>
    <property type="match status" value="1"/>
</dbReference>
<gene>
    <name evidence="2" type="ORF">SAMN04488571_10466</name>
</gene>
<dbReference type="Gene3D" id="3.40.50.1820">
    <property type="entry name" value="alpha/beta hydrolase"/>
    <property type="match status" value="1"/>
</dbReference>
<dbReference type="EMBL" id="FNFT01000004">
    <property type="protein sequence ID" value="SDK12131.1"/>
    <property type="molecule type" value="Genomic_DNA"/>
</dbReference>
<dbReference type="InterPro" id="IPR000073">
    <property type="entry name" value="AB_hydrolase_1"/>
</dbReference>
<keyword evidence="3" id="KW-1185">Reference proteome</keyword>
<evidence type="ECO:0000313" key="3">
    <source>
        <dbReference type="Proteomes" id="UP000326500"/>
    </source>
</evidence>
<dbReference type="Pfam" id="PF12697">
    <property type="entry name" value="Abhydrolase_6"/>
    <property type="match status" value="1"/>
</dbReference>
<dbReference type="STRING" id="2200.GCA_001571405_01488"/>
<keyword evidence="2" id="KW-0378">Hydrolase</keyword>
<proteinExistence type="predicted"/>
<reference evidence="2 3" key="1">
    <citation type="submission" date="2016-10" db="EMBL/GenBank/DDBJ databases">
        <authorList>
            <person name="Varghese N."/>
            <person name="Submissions S."/>
        </authorList>
    </citation>
    <scope>NUCLEOTIDE SEQUENCE [LARGE SCALE GENOMIC DNA]</scope>
    <source>
        <strain evidence="2 3">DSM 2373</strain>
    </source>
</reference>
<sequence>MNSRRPAVLVHGWRSHPGIWNRLAPVLSETGVPIWRFDYTAIQNAGTEAIALALQDYIHKQRRETGYAGPVDLVCHSMGTCIARYLLEVLDGSKQEEEVRLIVGIGPPNNGSALAELFNDPEQGPEVIRRLAGVFVPEDYDPGEDTIVQEFRPGSKIVLALRRAGTRDDIAYRLLLAANRTQTPAFFPAFGGRTWEIDPNGGWRTTYAGDGIVPHTDSYLPGARVDLLPEDPGSLARHPEHYCHIMLPRNPEVIARITALLKSSEGLPR</sequence>
<dbReference type="AlphaFoldDB" id="A0A1G8ZAP4"/>